<dbReference type="EC" id="2.7.7.6" evidence="2"/>
<dbReference type="AlphaFoldDB" id="A0A024WCB2"/>
<dbReference type="SUPFAM" id="SSF64484">
    <property type="entry name" value="beta and beta-prime subunits of DNA dependent RNA-polymerase"/>
    <property type="match status" value="1"/>
</dbReference>
<dbReference type="GO" id="GO:0005736">
    <property type="term" value="C:RNA polymerase I complex"/>
    <property type="evidence" value="ECO:0007669"/>
    <property type="project" value="TreeGrafter"/>
</dbReference>
<evidence type="ECO:0000256" key="7">
    <source>
        <dbReference type="SAM" id="MobiDB-lite"/>
    </source>
</evidence>
<dbReference type="InterPro" id="IPR042102">
    <property type="entry name" value="RNA_pol_Rpb1_3_sf"/>
</dbReference>
<keyword evidence="4" id="KW-0808">Transferase</keyword>
<feature type="domain" description="RNA polymerase N-terminal" evidence="8">
    <location>
        <begin position="114"/>
        <end position="417"/>
    </location>
</feature>
<organism evidence="9 10">
    <name type="scientific">Plasmodium falciparum Tanzania</name>
    <name type="common">2000708</name>
    <dbReference type="NCBI Taxonomy" id="1036725"/>
    <lineage>
        <taxon>Eukaryota</taxon>
        <taxon>Sar</taxon>
        <taxon>Alveolata</taxon>
        <taxon>Apicomplexa</taxon>
        <taxon>Aconoidasida</taxon>
        <taxon>Haemosporida</taxon>
        <taxon>Plasmodiidae</taxon>
        <taxon>Plasmodium</taxon>
        <taxon>Plasmodium (Laverania)</taxon>
    </lineage>
</organism>
<protein>
    <recommendedName>
        <fullName evidence="2">DNA-directed RNA polymerase</fullName>
        <ecNumber evidence="2">2.7.7.6</ecNumber>
    </recommendedName>
</protein>
<dbReference type="GO" id="GO:0006351">
    <property type="term" value="P:DNA-templated transcription"/>
    <property type="evidence" value="ECO:0007669"/>
    <property type="project" value="InterPro"/>
</dbReference>
<evidence type="ECO:0000256" key="6">
    <source>
        <dbReference type="ARBA" id="ARBA00023163"/>
    </source>
</evidence>
<gene>
    <name evidence="9" type="ORF">PFTANZ_01087</name>
</gene>
<reference evidence="9 10" key="1">
    <citation type="submission" date="2013-02" db="EMBL/GenBank/DDBJ databases">
        <title>The Genome Annotation of Plasmodium falciparum Tanzania (2000708).</title>
        <authorList>
            <consortium name="The Broad Institute Genome Sequencing Platform"/>
            <consortium name="The Broad Institute Genome Sequencing Center for Infectious Disease"/>
            <person name="Neafsey D."/>
            <person name="Hoffman S."/>
            <person name="Volkman S."/>
            <person name="Rosenthal P."/>
            <person name="Walker B."/>
            <person name="Young S.K."/>
            <person name="Zeng Q."/>
            <person name="Gargeya S."/>
            <person name="Fitzgerald M."/>
            <person name="Haas B."/>
            <person name="Abouelleil A."/>
            <person name="Allen A.W."/>
            <person name="Alvarado L."/>
            <person name="Arachchi H.M."/>
            <person name="Berlin A.M."/>
            <person name="Chapman S.B."/>
            <person name="Gainer-Dewar J."/>
            <person name="Goldberg J."/>
            <person name="Griggs A."/>
            <person name="Gujja S."/>
            <person name="Hansen M."/>
            <person name="Howarth C."/>
            <person name="Imamovic A."/>
            <person name="Ireland A."/>
            <person name="Larimer J."/>
            <person name="McCowan C."/>
            <person name="Murphy C."/>
            <person name="Pearson M."/>
            <person name="Poon T.W."/>
            <person name="Priest M."/>
            <person name="Roberts A."/>
            <person name="Saif S."/>
            <person name="Shea T."/>
            <person name="Sisk P."/>
            <person name="Sykes S."/>
            <person name="Wortman J."/>
            <person name="Nusbaum C."/>
            <person name="Birren B."/>
        </authorList>
    </citation>
    <scope>NUCLEOTIDE SEQUENCE [LARGE SCALE GENOMIC DNA]</scope>
    <source>
        <strain evidence="10">Tanzania (2000708)</strain>
    </source>
</reference>
<dbReference type="PANTHER" id="PTHR19376:SF11">
    <property type="entry name" value="DNA-DIRECTED RNA POLYMERASE I SUBUNIT RPA1"/>
    <property type="match status" value="1"/>
</dbReference>
<comment type="similarity">
    <text evidence="1">Belongs to the RNA polymerase beta' chain family.</text>
</comment>
<dbReference type="InterPro" id="IPR045867">
    <property type="entry name" value="DNA-dir_RpoC_beta_prime"/>
</dbReference>
<dbReference type="Gene3D" id="3.30.1490.180">
    <property type="entry name" value="RNA polymerase ii"/>
    <property type="match status" value="1"/>
</dbReference>
<dbReference type="GO" id="GO:0003899">
    <property type="term" value="F:DNA-directed RNA polymerase activity"/>
    <property type="evidence" value="ECO:0007669"/>
    <property type="project" value="UniProtKB-EC"/>
</dbReference>
<dbReference type="EMBL" id="KI926315">
    <property type="protein sequence ID" value="ETW38228.1"/>
    <property type="molecule type" value="Genomic_DNA"/>
</dbReference>
<dbReference type="PANTHER" id="PTHR19376">
    <property type="entry name" value="DNA-DIRECTED RNA POLYMERASE"/>
    <property type="match status" value="1"/>
</dbReference>
<evidence type="ECO:0000313" key="10">
    <source>
        <dbReference type="Proteomes" id="UP000030708"/>
    </source>
</evidence>
<dbReference type="Gene3D" id="2.40.40.20">
    <property type="match status" value="1"/>
</dbReference>
<dbReference type="FunFam" id="2.40.40.20:FF:000019">
    <property type="entry name" value="DNA-directed RNA polymerase II subunit RPB1"/>
    <property type="match status" value="1"/>
</dbReference>
<keyword evidence="5" id="KW-0548">Nucleotidyltransferase</keyword>
<evidence type="ECO:0000256" key="5">
    <source>
        <dbReference type="ARBA" id="ARBA00022695"/>
    </source>
</evidence>
<evidence type="ECO:0000256" key="4">
    <source>
        <dbReference type="ARBA" id="ARBA00022679"/>
    </source>
</evidence>
<reference evidence="9 10" key="2">
    <citation type="submission" date="2013-02" db="EMBL/GenBank/DDBJ databases">
        <title>The Genome Sequence of Plasmodium falciparum Tanzania (2000708).</title>
        <authorList>
            <consortium name="The Broad Institute Genome Sequencing Platform"/>
            <consortium name="The Broad Institute Genome Sequencing Center for Infectious Disease"/>
            <person name="Neafsey D."/>
            <person name="Cheeseman I."/>
            <person name="Volkman S."/>
            <person name="Adams J."/>
            <person name="Walker B."/>
            <person name="Young S.K."/>
            <person name="Zeng Q."/>
            <person name="Gargeya S."/>
            <person name="Fitzgerald M."/>
            <person name="Haas B."/>
            <person name="Abouelleil A."/>
            <person name="Alvarado L."/>
            <person name="Arachchi H.M."/>
            <person name="Berlin A.M."/>
            <person name="Chapman S.B."/>
            <person name="Dewar J."/>
            <person name="Goldberg J."/>
            <person name="Griggs A."/>
            <person name="Gujja S."/>
            <person name="Hansen M."/>
            <person name="Howarth C."/>
            <person name="Imamovic A."/>
            <person name="Larimer J."/>
            <person name="McCowan C."/>
            <person name="Murphy C."/>
            <person name="Neiman D."/>
            <person name="Pearson M."/>
            <person name="Priest M."/>
            <person name="Roberts A."/>
            <person name="Saif S."/>
            <person name="Shea T."/>
            <person name="Sisk P."/>
            <person name="Sykes S."/>
            <person name="Wortman J."/>
            <person name="Nusbaum C."/>
            <person name="Birren B."/>
        </authorList>
    </citation>
    <scope>NUCLEOTIDE SEQUENCE [LARGE SCALE GENOMIC DNA]</scope>
    <source>
        <strain evidence="10">Tanzania (2000708)</strain>
    </source>
</reference>
<feature type="region of interest" description="Disordered" evidence="7">
    <location>
        <begin position="450"/>
        <end position="470"/>
    </location>
</feature>
<dbReference type="GO" id="GO:0003677">
    <property type="term" value="F:DNA binding"/>
    <property type="evidence" value="ECO:0007669"/>
    <property type="project" value="InterPro"/>
</dbReference>
<evidence type="ECO:0000259" key="8">
    <source>
        <dbReference type="SMART" id="SM00663"/>
    </source>
</evidence>
<dbReference type="InterPro" id="IPR007066">
    <property type="entry name" value="RNA_pol_Rpb1_3"/>
</dbReference>
<proteinExistence type="inferred from homology"/>
<evidence type="ECO:0000256" key="2">
    <source>
        <dbReference type="ARBA" id="ARBA00012418"/>
    </source>
</evidence>
<dbReference type="Proteomes" id="UP000030708">
    <property type="component" value="Unassembled WGS sequence"/>
</dbReference>
<dbReference type="Gene3D" id="1.10.274.100">
    <property type="entry name" value="RNA polymerase Rpb1, domain 3"/>
    <property type="match status" value="1"/>
</dbReference>
<evidence type="ECO:0000256" key="1">
    <source>
        <dbReference type="ARBA" id="ARBA00006460"/>
    </source>
</evidence>
<sequence>MVNHYNRTQAPKEKCTIRLFSFQVIDILKKIFENNNKDIINLLYPFTKRDGYKKFFLYDMGVSGNRFRSQSKGIHVRTKITNTLCRFNNFIKLCINAKKKVDFDYLLEHNKKDLKLYKDMFSVFSLKMKYKFNNNIMDDDTDITKMDFLKYYTLVYNNKSAYINILFSTLQLGVNTFYDSTLTEKVNNKHLKNISIRQILDKKEGILRKNIMGKRVNNCARTVISPDTFIETNQIGMPIEFAKVLTIDEYITQNNFTYIKKLIENGPNIYPGALSYRDSNGRVFKLSHKYEDRLKVIEKIEKLNFQTENSYILHRHARDGDVVIMNRQPTLHKFSIMAHYLKIFEKEKVFRLNYVNCSSYNADFDGDEMNLHLLQTPLARAEATHLMNCDFLFTSFKDGSPLRGLAQDFILGGLHLTSLETFLNYDEYCNLLQCSLNSLISQKNSFFIKKKNNNNNNNKKNTNRTNSVMKNTRNSQYNIIQNDLNNNDSKEDYLKKMSILKNQQSLDDNAKISHPVSNDEARNNSIYEPTNNLLKPQDIDILKEINHGEQFNGNVLKITNYNYLDPYAIILNRTSFTIITEEPAILYPKKLWTGKQLITSILKTVIDKVAIETYNKYNDNEFMNTYKGINYVAKAKTSPDLWSFDPLKENEVIIKNSELLQGVLDKLHFGASSNSLVHLCHELFGPKTSAVMLDCFGRLFINFLQLRGTSLSLYDFILNKNAKKEKSLIKKRISFTGFYLQNLFAYSIANSVNADITEMNSYTKKKNEYREPKEKINT</sequence>
<dbReference type="Pfam" id="PF04983">
    <property type="entry name" value="RNA_pol_Rpb1_3"/>
    <property type="match status" value="1"/>
</dbReference>
<keyword evidence="6" id="KW-0804">Transcription</keyword>
<evidence type="ECO:0000256" key="3">
    <source>
        <dbReference type="ARBA" id="ARBA00022478"/>
    </source>
</evidence>
<dbReference type="InterPro" id="IPR000722">
    <property type="entry name" value="RNA_pol_asu"/>
</dbReference>
<feature type="compositionally biased region" description="Low complexity" evidence="7">
    <location>
        <begin position="453"/>
        <end position="466"/>
    </location>
</feature>
<evidence type="ECO:0000313" key="9">
    <source>
        <dbReference type="EMBL" id="ETW38228.1"/>
    </source>
</evidence>
<dbReference type="SMART" id="SM00663">
    <property type="entry name" value="RPOLA_N"/>
    <property type="match status" value="1"/>
</dbReference>
<dbReference type="Pfam" id="PF00623">
    <property type="entry name" value="RNA_pol_Rpb1_2"/>
    <property type="match status" value="1"/>
</dbReference>
<dbReference type="InterPro" id="IPR006592">
    <property type="entry name" value="RNA_pol_N"/>
</dbReference>
<name>A0A024WCB2_PLAFA</name>
<keyword evidence="3" id="KW-0240">DNA-directed RNA polymerase</keyword>
<accession>A0A024WCB2</accession>